<dbReference type="SUPFAM" id="SSF75217">
    <property type="entry name" value="alpha/beta knot"/>
    <property type="match status" value="1"/>
</dbReference>
<dbReference type="STRING" id="554055.A0A2P6VNB7"/>
<dbReference type="GO" id="GO:0008173">
    <property type="term" value="F:RNA methyltransferase activity"/>
    <property type="evidence" value="ECO:0007669"/>
    <property type="project" value="InterPro"/>
</dbReference>
<dbReference type="AlphaFoldDB" id="A0A2P6VNB7"/>
<feature type="region of interest" description="Disordered" evidence="3">
    <location>
        <begin position="219"/>
        <end position="250"/>
    </location>
</feature>
<sequence length="250" mass="26246">MPAGPGEAAAGMQQPEPAVAAAADDVDLQPAAAAAACSTAGDGLPRSWLIQYNVSKKHNIGTLARCATAFNVAEVCLVGSRQFNSFGAHGADSYVSFSHHSSLDECCASLRQNKGCTIVGVEIVEGARPVHNFPFRGNTAFMLGNEGQGLNERQVALCDEFIYIPQYGPGTASLNVAVAASIVLHHFALWAGYEERAREGQKFVLGDRPQRTAARGVVPLTAEEQAAERARRRQSAADGDGDAAALPALI</sequence>
<dbReference type="InterPro" id="IPR051259">
    <property type="entry name" value="rRNA_Methyltransferase"/>
</dbReference>
<feature type="domain" description="tRNA/rRNA methyltransferase SpoU type" evidence="4">
    <location>
        <begin position="49"/>
        <end position="185"/>
    </location>
</feature>
<evidence type="ECO:0000256" key="1">
    <source>
        <dbReference type="ARBA" id="ARBA00022603"/>
    </source>
</evidence>
<dbReference type="GO" id="GO:0003723">
    <property type="term" value="F:RNA binding"/>
    <property type="evidence" value="ECO:0007669"/>
    <property type="project" value="InterPro"/>
</dbReference>
<dbReference type="CDD" id="cd18096">
    <property type="entry name" value="SpoU-like"/>
    <property type="match status" value="1"/>
</dbReference>
<comment type="caution">
    <text evidence="5">The sequence shown here is derived from an EMBL/GenBank/DDBJ whole genome shotgun (WGS) entry which is preliminary data.</text>
</comment>
<dbReference type="Proteomes" id="UP000239649">
    <property type="component" value="Unassembled WGS sequence"/>
</dbReference>
<dbReference type="InterPro" id="IPR029026">
    <property type="entry name" value="tRNA_m1G_MTases_N"/>
</dbReference>
<proteinExistence type="predicted"/>
<reference evidence="5 6" key="1">
    <citation type="journal article" date="2018" name="Plant J.">
        <title>Genome sequences of Chlorella sorokiniana UTEX 1602 and Micractinium conductrix SAG 241.80: implications to maltose excretion by a green alga.</title>
        <authorList>
            <person name="Arriola M.B."/>
            <person name="Velmurugan N."/>
            <person name="Zhang Y."/>
            <person name="Plunkett M.H."/>
            <person name="Hondzo H."/>
            <person name="Barney B.M."/>
        </authorList>
    </citation>
    <scope>NUCLEOTIDE SEQUENCE [LARGE SCALE GENOMIC DNA]</scope>
    <source>
        <strain evidence="5 6">SAG 241.80</strain>
    </source>
</reference>
<protein>
    <submittedName>
        <fullName evidence="5">Family tRNA rRNA methyltransferase</fullName>
    </submittedName>
</protein>
<dbReference type="Gene3D" id="3.40.1280.10">
    <property type="match status" value="1"/>
</dbReference>
<keyword evidence="1 5" id="KW-0489">Methyltransferase</keyword>
<evidence type="ECO:0000313" key="5">
    <source>
        <dbReference type="EMBL" id="PSC75588.1"/>
    </source>
</evidence>
<dbReference type="EMBL" id="LHPF02000002">
    <property type="protein sequence ID" value="PSC75588.1"/>
    <property type="molecule type" value="Genomic_DNA"/>
</dbReference>
<name>A0A2P6VNB7_9CHLO</name>
<evidence type="ECO:0000313" key="6">
    <source>
        <dbReference type="Proteomes" id="UP000239649"/>
    </source>
</evidence>
<dbReference type="PANTHER" id="PTHR43191:SF7">
    <property type="entry name" value="OBP33PEP LIKE PROTEIN"/>
    <property type="match status" value="1"/>
</dbReference>
<keyword evidence="6" id="KW-1185">Reference proteome</keyword>
<dbReference type="PANTHER" id="PTHR43191">
    <property type="entry name" value="RRNA METHYLTRANSFERASE 3"/>
    <property type="match status" value="1"/>
</dbReference>
<keyword evidence="2" id="KW-0808">Transferase</keyword>
<dbReference type="GO" id="GO:0006396">
    <property type="term" value="P:RNA processing"/>
    <property type="evidence" value="ECO:0007669"/>
    <property type="project" value="InterPro"/>
</dbReference>
<gene>
    <name evidence="5" type="ORF">C2E20_1378</name>
</gene>
<evidence type="ECO:0000259" key="4">
    <source>
        <dbReference type="Pfam" id="PF00588"/>
    </source>
</evidence>
<dbReference type="Pfam" id="PF00588">
    <property type="entry name" value="SpoU_methylase"/>
    <property type="match status" value="1"/>
</dbReference>
<organism evidence="5 6">
    <name type="scientific">Micractinium conductrix</name>
    <dbReference type="NCBI Taxonomy" id="554055"/>
    <lineage>
        <taxon>Eukaryota</taxon>
        <taxon>Viridiplantae</taxon>
        <taxon>Chlorophyta</taxon>
        <taxon>core chlorophytes</taxon>
        <taxon>Trebouxiophyceae</taxon>
        <taxon>Chlorellales</taxon>
        <taxon>Chlorellaceae</taxon>
        <taxon>Chlorella clade</taxon>
        <taxon>Micractinium</taxon>
    </lineage>
</organism>
<dbReference type="GO" id="GO:0032259">
    <property type="term" value="P:methylation"/>
    <property type="evidence" value="ECO:0007669"/>
    <property type="project" value="UniProtKB-KW"/>
</dbReference>
<accession>A0A2P6VNB7</accession>
<dbReference type="InterPro" id="IPR029028">
    <property type="entry name" value="Alpha/beta_knot_MTases"/>
</dbReference>
<evidence type="ECO:0000256" key="2">
    <source>
        <dbReference type="ARBA" id="ARBA00022679"/>
    </source>
</evidence>
<dbReference type="InterPro" id="IPR001537">
    <property type="entry name" value="SpoU_MeTrfase"/>
</dbReference>
<evidence type="ECO:0000256" key="3">
    <source>
        <dbReference type="SAM" id="MobiDB-lite"/>
    </source>
</evidence>
<dbReference type="OrthoDB" id="270651at2759"/>
<feature type="compositionally biased region" description="Low complexity" evidence="3">
    <location>
        <begin position="236"/>
        <end position="250"/>
    </location>
</feature>